<protein>
    <submittedName>
        <fullName evidence="1">Uncharacterized protein</fullName>
    </submittedName>
</protein>
<dbReference type="Proteomes" id="UP000324222">
    <property type="component" value="Unassembled WGS sequence"/>
</dbReference>
<gene>
    <name evidence="1" type="ORF">E2C01_064062</name>
</gene>
<dbReference type="AlphaFoldDB" id="A0A5B7HAR2"/>
<reference evidence="1 2" key="1">
    <citation type="submission" date="2019-05" db="EMBL/GenBank/DDBJ databases">
        <title>Another draft genome of Portunus trituberculatus and its Hox gene families provides insights of decapod evolution.</title>
        <authorList>
            <person name="Jeong J.-H."/>
            <person name="Song I."/>
            <person name="Kim S."/>
            <person name="Choi T."/>
            <person name="Kim D."/>
            <person name="Ryu S."/>
            <person name="Kim W."/>
        </authorList>
    </citation>
    <scope>NUCLEOTIDE SEQUENCE [LARGE SCALE GENOMIC DNA]</scope>
    <source>
        <tissue evidence="1">Muscle</tissue>
    </source>
</reference>
<sequence length="60" mass="6620">MLEECLFPSESFRMLSKHKCPTDAVFSLCKPFSSPETGSPLGGSVDTHQTAYLRLNLVNT</sequence>
<proteinExistence type="predicted"/>
<accession>A0A5B7HAR2</accession>
<organism evidence="1 2">
    <name type="scientific">Portunus trituberculatus</name>
    <name type="common">Swimming crab</name>
    <name type="synonym">Neptunus trituberculatus</name>
    <dbReference type="NCBI Taxonomy" id="210409"/>
    <lineage>
        <taxon>Eukaryota</taxon>
        <taxon>Metazoa</taxon>
        <taxon>Ecdysozoa</taxon>
        <taxon>Arthropoda</taxon>
        <taxon>Crustacea</taxon>
        <taxon>Multicrustacea</taxon>
        <taxon>Malacostraca</taxon>
        <taxon>Eumalacostraca</taxon>
        <taxon>Eucarida</taxon>
        <taxon>Decapoda</taxon>
        <taxon>Pleocyemata</taxon>
        <taxon>Brachyura</taxon>
        <taxon>Eubrachyura</taxon>
        <taxon>Portunoidea</taxon>
        <taxon>Portunidae</taxon>
        <taxon>Portuninae</taxon>
        <taxon>Portunus</taxon>
    </lineage>
</organism>
<evidence type="ECO:0000313" key="2">
    <source>
        <dbReference type="Proteomes" id="UP000324222"/>
    </source>
</evidence>
<comment type="caution">
    <text evidence="1">The sequence shown here is derived from an EMBL/GenBank/DDBJ whole genome shotgun (WGS) entry which is preliminary data.</text>
</comment>
<keyword evidence="2" id="KW-1185">Reference proteome</keyword>
<dbReference type="EMBL" id="VSRR010030085">
    <property type="protein sequence ID" value="MPC69831.1"/>
    <property type="molecule type" value="Genomic_DNA"/>
</dbReference>
<evidence type="ECO:0000313" key="1">
    <source>
        <dbReference type="EMBL" id="MPC69831.1"/>
    </source>
</evidence>
<name>A0A5B7HAR2_PORTR</name>